<keyword evidence="2" id="KW-1133">Transmembrane helix</keyword>
<evidence type="ECO:0000313" key="4">
    <source>
        <dbReference type="Proteomes" id="UP001321760"/>
    </source>
</evidence>
<dbReference type="Gene3D" id="2.120.10.70">
    <property type="entry name" value="Fucose-specific lectin"/>
    <property type="match status" value="1"/>
</dbReference>
<keyword evidence="4" id="KW-1185">Reference proteome</keyword>
<reference evidence="3" key="1">
    <citation type="journal article" date="2023" name="Mol. Phylogenet. Evol.">
        <title>Genome-scale phylogeny and comparative genomics of the fungal order Sordariales.</title>
        <authorList>
            <person name="Hensen N."/>
            <person name="Bonometti L."/>
            <person name="Westerberg I."/>
            <person name="Brannstrom I.O."/>
            <person name="Guillou S."/>
            <person name="Cros-Aarteil S."/>
            <person name="Calhoun S."/>
            <person name="Haridas S."/>
            <person name="Kuo A."/>
            <person name="Mondo S."/>
            <person name="Pangilinan J."/>
            <person name="Riley R."/>
            <person name="LaButti K."/>
            <person name="Andreopoulos B."/>
            <person name="Lipzen A."/>
            <person name="Chen C."/>
            <person name="Yan M."/>
            <person name="Daum C."/>
            <person name="Ng V."/>
            <person name="Clum A."/>
            <person name="Steindorff A."/>
            <person name="Ohm R.A."/>
            <person name="Martin F."/>
            <person name="Silar P."/>
            <person name="Natvig D.O."/>
            <person name="Lalanne C."/>
            <person name="Gautier V."/>
            <person name="Ament-Velasquez S.L."/>
            <person name="Kruys A."/>
            <person name="Hutchinson M.I."/>
            <person name="Powell A.J."/>
            <person name="Barry K."/>
            <person name="Miller A.N."/>
            <person name="Grigoriev I.V."/>
            <person name="Debuchy R."/>
            <person name="Gladieux P."/>
            <person name="Hiltunen Thoren M."/>
            <person name="Johannesson H."/>
        </authorList>
    </citation>
    <scope>NUCLEOTIDE SEQUENCE</scope>
    <source>
        <strain evidence="3">PSN243</strain>
    </source>
</reference>
<evidence type="ECO:0000256" key="1">
    <source>
        <dbReference type="SAM" id="MobiDB-lite"/>
    </source>
</evidence>
<dbReference type="Proteomes" id="UP001321760">
    <property type="component" value="Unassembled WGS sequence"/>
</dbReference>
<keyword evidence="2" id="KW-0812">Transmembrane</keyword>
<keyword evidence="2" id="KW-0472">Membrane</keyword>
<accession>A0AAV9G7S4</accession>
<name>A0AAV9G7S4_9PEZI</name>
<proteinExistence type="predicted"/>
<evidence type="ECO:0000313" key="3">
    <source>
        <dbReference type="EMBL" id="KAK4443136.1"/>
    </source>
</evidence>
<sequence length="534" mass="58048">MDSIRTGGNPPSSADHSEAPSDAPPRVPDLVKSSTSDDNLPELVRDDNLPEVVQHDYPEPISESSLEVFDTEEDSMKVPQSHDDSERNQPPDASPTPWWRRKRYLLLLVAFATIALASAIAGGTVGSRKRSQERRNVNTVCGGTLCPQILTAAVLGRLDNQAYHLFLFARGVDNAIWWNSVSTETLRSSDGGWPTDAQSYWKPLFGAPFDFLSQPTAVAWGQQSRYVSVAGVTSPYGIVRSRRFELGEDGGYILGDWEDLGGPVDSALAACSGLNEMGVDWFAASGGTVGQNWWEWDTSVEEGDWLHPVRSREAKWHSAVVHYAPRDAVSRPAVVCRGAMSSHDMVVYQRDGTVGVSAAGSAGSWTQSWNGEVVAMEGGPFQGEPMLLDAGGDRLDFFAIGKDAAMRHTTRRRGMAQITMPLSNLGGLFQSVPSAVVTQIGSSLGERVDVVALGADGHLHHRVMQGMNWVLDWEDLGVRGKSAPLLTSLGDAVCLFVVGVEGEIQHAVWRVSSTLSWRDLQWRSMGGNMTTAFH</sequence>
<feature type="transmembrane region" description="Helical" evidence="2">
    <location>
        <begin position="104"/>
        <end position="125"/>
    </location>
</feature>
<feature type="compositionally biased region" description="Basic and acidic residues" evidence="1">
    <location>
        <begin position="74"/>
        <end position="89"/>
    </location>
</feature>
<organism evidence="3 4">
    <name type="scientific">Podospora aff. communis PSN243</name>
    <dbReference type="NCBI Taxonomy" id="3040156"/>
    <lineage>
        <taxon>Eukaryota</taxon>
        <taxon>Fungi</taxon>
        <taxon>Dikarya</taxon>
        <taxon>Ascomycota</taxon>
        <taxon>Pezizomycotina</taxon>
        <taxon>Sordariomycetes</taxon>
        <taxon>Sordariomycetidae</taxon>
        <taxon>Sordariales</taxon>
        <taxon>Podosporaceae</taxon>
        <taxon>Podospora</taxon>
    </lineage>
</organism>
<evidence type="ECO:0008006" key="5">
    <source>
        <dbReference type="Google" id="ProtNLM"/>
    </source>
</evidence>
<dbReference type="AlphaFoldDB" id="A0AAV9G7S4"/>
<dbReference type="EMBL" id="MU865999">
    <property type="protein sequence ID" value="KAK4443136.1"/>
    <property type="molecule type" value="Genomic_DNA"/>
</dbReference>
<dbReference type="SUPFAM" id="SSF89372">
    <property type="entry name" value="Fucose-specific lectin"/>
    <property type="match status" value="1"/>
</dbReference>
<feature type="region of interest" description="Disordered" evidence="1">
    <location>
        <begin position="1"/>
        <end position="95"/>
    </location>
</feature>
<comment type="caution">
    <text evidence="3">The sequence shown here is derived from an EMBL/GenBank/DDBJ whole genome shotgun (WGS) entry which is preliminary data.</text>
</comment>
<feature type="compositionally biased region" description="Basic and acidic residues" evidence="1">
    <location>
        <begin position="43"/>
        <end position="58"/>
    </location>
</feature>
<reference evidence="3" key="2">
    <citation type="submission" date="2023-05" db="EMBL/GenBank/DDBJ databases">
        <authorList>
            <consortium name="Lawrence Berkeley National Laboratory"/>
            <person name="Steindorff A."/>
            <person name="Hensen N."/>
            <person name="Bonometti L."/>
            <person name="Westerberg I."/>
            <person name="Brannstrom I.O."/>
            <person name="Guillou S."/>
            <person name="Cros-Aarteil S."/>
            <person name="Calhoun S."/>
            <person name="Haridas S."/>
            <person name="Kuo A."/>
            <person name="Mondo S."/>
            <person name="Pangilinan J."/>
            <person name="Riley R."/>
            <person name="Labutti K."/>
            <person name="Andreopoulos B."/>
            <person name="Lipzen A."/>
            <person name="Chen C."/>
            <person name="Yanf M."/>
            <person name="Daum C."/>
            <person name="Ng V."/>
            <person name="Clum A."/>
            <person name="Ohm R."/>
            <person name="Martin F."/>
            <person name="Silar P."/>
            <person name="Natvig D."/>
            <person name="Lalanne C."/>
            <person name="Gautier V."/>
            <person name="Ament-Velasquez S.L."/>
            <person name="Kruys A."/>
            <person name="Hutchinson M.I."/>
            <person name="Powell A.J."/>
            <person name="Barry K."/>
            <person name="Miller A.N."/>
            <person name="Grigoriev I.V."/>
            <person name="Debuchy R."/>
            <person name="Gladieux P."/>
            <person name="Thoren M.H."/>
            <person name="Johannesson H."/>
        </authorList>
    </citation>
    <scope>NUCLEOTIDE SEQUENCE</scope>
    <source>
        <strain evidence="3">PSN243</strain>
    </source>
</reference>
<evidence type="ECO:0000256" key="2">
    <source>
        <dbReference type="SAM" id="Phobius"/>
    </source>
</evidence>
<protein>
    <recommendedName>
        <fullName evidence="5">Fucose-specific lectin</fullName>
    </recommendedName>
</protein>
<gene>
    <name evidence="3" type="ORF">QBC34DRAFT_499232</name>
</gene>